<dbReference type="AlphaFoldDB" id="A0A653A9D4"/>
<dbReference type="InterPro" id="IPR001173">
    <property type="entry name" value="Glyco_trans_2-like"/>
</dbReference>
<evidence type="ECO:0000313" key="2">
    <source>
        <dbReference type="EMBL" id="VBB44604.1"/>
    </source>
</evidence>
<dbReference type="InterPro" id="IPR029044">
    <property type="entry name" value="Nucleotide-diphossugar_trans"/>
</dbReference>
<dbReference type="PANTHER" id="PTHR22916">
    <property type="entry name" value="GLYCOSYLTRANSFERASE"/>
    <property type="match status" value="1"/>
</dbReference>
<reference evidence="2" key="1">
    <citation type="submission" date="2018-07" db="EMBL/GenBank/DDBJ databases">
        <authorList>
            <consortium name="Genoscope - CEA"/>
            <person name="William W."/>
        </authorList>
    </citation>
    <scope>NUCLEOTIDE SEQUENCE</scope>
    <source>
        <strain evidence="2">IK1</strain>
    </source>
</reference>
<dbReference type="Gene3D" id="3.90.550.10">
    <property type="entry name" value="Spore Coat Polysaccharide Biosynthesis Protein SpsA, Chain A"/>
    <property type="match status" value="1"/>
</dbReference>
<organism evidence="2">
    <name type="scientific">uncultured Paludibacter sp</name>
    <dbReference type="NCBI Taxonomy" id="497635"/>
    <lineage>
        <taxon>Bacteria</taxon>
        <taxon>Pseudomonadati</taxon>
        <taxon>Bacteroidota</taxon>
        <taxon>Bacteroidia</taxon>
        <taxon>Bacteroidales</taxon>
        <taxon>Paludibacteraceae</taxon>
        <taxon>Paludibacter</taxon>
        <taxon>environmental samples</taxon>
    </lineage>
</organism>
<proteinExistence type="predicted"/>
<keyword evidence="2" id="KW-0808">Transferase</keyword>
<dbReference type="Pfam" id="PF00535">
    <property type="entry name" value="Glycos_transf_2"/>
    <property type="match status" value="1"/>
</dbReference>
<dbReference type="SUPFAM" id="SSF53448">
    <property type="entry name" value="Nucleotide-diphospho-sugar transferases"/>
    <property type="match status" value="1"/>
</dbReference>
<accession>A0A653A9D4</accession>
<gene>
    <name evidence="2" type="ORF">TRIP_D260018</name>
</gene>
<dbReference type="EMBL" id="UPXZ01000019">
    <property type="protein sequence ID" value="VBB44604.1"/>
    <property type="molecule type" value="Genomic_DNA"/>
</dbReference>
<evidence type="ECO:0000259" key="1">
    <source>
        <dbReference type="Pfam" id="PF00535"/>
    </source>
</evidence>
<name>A0A653A9D4_9BACT</name>
<dbReference type="GO" id="GO:0016758">
    <property type="term" value="F:hexosyltransferase activity"/>
    <property type="evidence" value="ECO:0007669"/>
    <property type="project" value="UniProtKB-ARBA"/>
</dbReference>
<dbReference type="PANTHER" id="PTHR22916:SF3">
    <property type="entry name" value="UDP-GLCNAC:BETAGAL BETA-1,3-N-ACETYLGLUCOSAMINYLTRANSFERASE-LIKE PROTEIN 1"/>
    <property type="match status" value="1"/>
</dbReference>
<feature type="domain" description="Glycosyltransferase 2-like" evidence="1">
    <location>
        <begin position="4"/>
        <end position="38"/>
    </location>
</feature>
<sequence>MKFSVIIPLYNKAPYVEKAIRSVLNQTYKEFEVIIVDGTAPQPPKGGTLSDEEVIDDFVKEKLIIENGCFTNCIWKTMHGDISGGFFSEKDTGIYNAMNKGIKIAKGEYVQFLNSGDCLVDEKVVENMLFQLSTFNFPTIMYGNMLKEMFSGKILRDKGFAVLQPTMLDFYTGTLNHSSAYIQRSLFEKYALYDENLKIVSDWKWYLQAIVFGGEQIQYVDIDVTLFDMSGISNTNSEQDKAERLKVLQEFLPSKILEDYQIWSFPISQLKRIKRYAFVDKFFYFVERMLFRIENPKSRKKYIRT</sequence>
<protein>
    <submittedName>
        <fullName evidence="2">Putative Candidate beta-D-/alpha-L glycosyltransferase Glycosyltransferase family 2</fullName>
    </submittedName>
</protein>